<sequence>GIPLNSEARTSLIGNRLKGKLLLQVQDKGRIWYVDFNGKRWEVTWANLMNLFQKLALGITNADLNKISVGSLE</sequence>
<dbReference type="AlphaFoldDB" id="A0A2M7Z9F0"/>
<gene>
    <name evidence="1" type="ORF">CO134_01340</name>
</gene>
<feature type="non-terminal residue" evidence="1">
    <location>
        <position position="1"/>
    </location>
</feature>
<proteinExistence type="predicted"/>
<evidence type="ECO:0000313" key="1">
    <source>
        <dbReference type="EMBL" id="PJA92207.1"/>
    </source>
</evidence>
<reference evidence="2" key="1">
    <citation type="submission" date="2017-09" db="EMBL/GenBank/DDBJ databases">
        <title>Depth-based differentiation of microbial function through sediment-hosted aquifers and enrichment of novel symbionts in the deep terrestrial subsurface.</title>
        <authorList>
            <person name="Probst A.J."/>
            <person name="Ladd B."/>
            <person name="Jarett J.K."/>
            <person name="Geller-Mcgrath D.E."/>
            <person name="Sieber C.M.K."/>
            <person name="Emerson J.B."/>
            <person name="Anantharaman K."/>
            <person name="Thomas B.C."/>
            <person name="Malmstrom R."/>
            <person name="Stieglmeier M."/>
            <person name="Klingl A."/>
            <person name="Woyke T."/>
            <person name="Ryan C.M."/>
            <person name="Banfield J.F."/>
        </authorList>
    </citation>
    <scope>NUCLEOTIDE SEQUENCE [LARGE SCALE GENOMIC DNA]</scope>
</reference>
<comment type="caution">
    <text evidence="1">The sequence shown here is derived from an EMBL/GenBank/DDBJ whole genome shotgun (WGS) entry which is preliminary data.</text>
</comment>
<protein>
    <submittedName>
        <fullName evidence="1">Uncharacterized protein</fullName>
    </submittedName>
</protein>
<dbReference type="EMBL" id="PFVG01000033">
    <property type="protein sequence ID" value="PJA92207.1"/>
    <property type="molecule type" value="Genomic_DNA"/>
</dbReference>
<name>A0A2M7Z9F0_9BACT</name>
<evidence type="ECO:0000313" key="2">
    <source>
        <dbReference type="Proteomes" id="UP000229569"/>
    </source>
</evidence>
<organism evidence="1 2">
    <name type="scientific">Candidatus Kuenenbacteria bacterium CG_4_9_14_3_um_filter_39_14</name>
    <dbReference type="NCBI Taxonomy" id="1974616"/>
    <lineage>
        <taxon>Bacteria</taxon>
        <taxon>Candidatus Kueneniibacteriota</taxon>
    </lineage>
</organism>
<dbReference type="Proteomes" id="UP000229569">
    <property type="component" value="Unassembled WGS sequence"/>
</dbReference>
<accession>A0A2M7Z9F0</accession>